<feature type="region of interest" description="Disordered" evidence="1">
    <location>
        <begin position="137"/>
        <end position="168"/>
    </location>
</feature>
<evidence type="ECO:0000259" key="3">
    <source>
        <dbReference type="Pfam" id="PF06439"/>
    </source>
</evidence>
<dbReference type="AlphaFoldDB" id="A0A5C5ZRH5"/>
<dbReference type="Proteomes" id="UP000315440">
    <property type="component" value="Unassembled WGS sequence"/>
</dbReference>
<feature type="domain" description="3-keto-alpha-glucoside-1,2-lyase/3-keto-2-hydroxy-glucal hydratase" evidence="3">
    <location>
        <begin position="32"/>
        <end position="222"/>
    </location>
</feature>
<sequence precursor="true">MPFSMTFWRCFLASAAIASVGSVPISQASEPEAIFSGQDLSGWVEYYDGEEAARGKAWEVSDGVLRCTGQGRGYVRTNLAYADYVLRLEWRWPEGDGGGRANSGVLLHVVGPDQIWPKSIEAQLKTGRAGDFASFEDARSREETVRRNPNGVSTGRLPRPGASTENPVGEWNSYEITARGDGLVLRVNGAEVNRMSGVVPSGGQIALQSEGHAIEFRNVTIESLPPAKNLRASAPQ</sequence>
<feature type="compositionally biased region" description="Basic and acidic residues" evidence="1">
    <location>
        <begin position="137"/>
        <end position="146"/>
    </location>
</feature>
<dbReference type="Gene3D" id="2.60.120.560">
    <property type="entry name" value="Exo-inulinase, domain 1"/>
    <property type="match status" value="1"/>
</dbReference>
<evidence type="ECO:0000256" key="1">
    <source>
        <dbReference type="SAM" id="MobiDB-lite"/>
    </source>
</evidence>
<dbReference type="RefSeq" id="WP_197525332.1">
    <property type="nucleotide sequence ID" value="NZ_SJPQ01000001.1"/>
</dbReference>
<keyword evidence="5" id="KW-1185">Reference proteome</keyword>
<comment type="caution">
    <text evidence="4">The sequence shown here is derived from an EMBL/GenBank/DDBJ whole genome shotgun (WGS) entry which is preliminary data.</text>
</comment>
<accession>A0A5C5ZRH5</accession>
<dbReference type="EMBL" id="SJPQ01000001">
    <property type="protein sequence ID" value="TWT89900.1"/>
    <property type="molecule type" value="Genomic_DNA"/>
</dbReference>
<keyword evidence="2" id="KW-0732">Signal</keyword>
<dbReference type="Pfam" id="PF06439">
    <property type="entry name" value="3keto-disac_hyd"/>
    <property type="match status" value="1"/>
</dbReference>
<gene>
    <name evidence="4" type="ORF">Mal64_02820</name>
</gene>
<evidence type="ECO:0000313" key="4">
    <source>
        <dbReference type="EMBL" id="TWT89900.1"/>
    </source>
</evidence>
<dbReference type="InterPro" id="IPR010496">
    <property type="entry name" value="AL/BT2_dom"/>
</dbReference>
<feature type="signal peptide" evidence="2">
    <location>
        <begin position="1"/>
        <end position="28"/>
    </location>
</feature>
<proteinExistence type="predicted"/>
<feature type="chain" id="PRO_5023113369" description="3-keto-alpha-glucoside-1,2-lyase/3-keto-2-hydroxy-glucal hydratase domain-containing protein" evidence="2">
    <location>
        <begin position="29"/>
        <end position="236"/>
    </location>
</feature>
<evidence type="ECO:0000313" key="5">
    <source>
        <dbReference type="Proteomes" id="UP000315440"/>
    </source>
</evidence>
<dbReference type="GO" id="GO:0016787">
    <property type="term" value="F:hydrolase activity"/>
    <property type="evidence" value="ECO:0007669"/>
    <property type="project" value="InterPro"/>
</dbReference>
<protein>
    <recommendedName>
        <fullName evidence="3">3-keto-alpha-glucoside-1,2-lyase/3-keto-2-hydroxy-glucal hydratase domain-containing protein</fullName>
    </recommendedName>
</protein>
<evidence type="ECO:0000256" key="2">
    <source>
        <dbReference type="SAM" id="SignalP"/>
    </source>
</evidence>
<name>A0A5C5ZRH5_9BACT</name>
<reference evidence="4 5" key="1">
    <citation type="submission" date="2019-02" db="EMBL/GenBank/DDBJ databases">
        <title>Deep-cultivation of Planctomycetes and their phenomic and genomic characterization uncovers novel biology.</title>
        <authorList>
            <person name="Wiegand S."/>
            <person name="Jogler M."/>
            <person name="Boedeker C."/>
            <person name="Pinto D."/>
            <person name="Vollmers J."/>
            <person name="Rivas-Marin E."/>
            <person name="Kohn T."/>
            <person name="Peeters S.H."/>
            <person name="Heuer A."/>
            <person name="Rast P."/>
            <person name="Oberbeckmann S."/>
            <person name="Bunk B."/>
            <person name="Jeske O."/>
            <person name="Meyerdierks A."/>
            <person name="Storesund J.E."/>
            <person name="Kallscheuer N."/>
            <person name="Luecker S."/>
            <person name="Lage O.M."/>
            <person name="Pohl T."/>
            <person name="Merkel B.J."/>
            <person name="Hornburger P."/>
            <person name="Mueller R.-W."/>
            <person name="Bruemmer F."/>
            <person name="Labrenz M."/>
            <person name="Spormann A.M."/>
            <person name="Op Den Camp H."/>
            <person name="Overmann J."/>
            <person name="Amann R."/>
            <person name="Jetten M.S.M."/>
            <person name="Mascher T."/>
            <person name="Medema M.H."/>
            <person name="Devos D.P."/>
            <person name="Kaster A.-K."/>
            <person name="Ovreas L."/>
            <person name="Rohde M."/>
            <person name="Galperin M.Y."/>
            <person name="Jogler C."/>
        </authorList>
    </citation>
    <scope>NUCLEOTIDE SEQUENCE [LARGE SCALE GENOMIC DNA]</scope>
    <source>
        <strain evidence="4 5">Mal64</strain>
    </source>
</reference>
<organism evidence="4 5">
    <name type="scientific">Pseudobythopirellula maris</name>
    <dbReference type="NCBI Taxonomy" id="2527991"/>
    <lineage>
        <taxon>Bacteria</taxon>
        <taxon>Pseudomonadati</taxon>
        <taxon>Planctomycetota</taxon>
        <taxon>Planctomycetia</taxon>
        <taxon>Pirellulales</taxon>
        <taxon>Lacipirellulaceae</taxon>
        <taxon>Pseudobythopirellula</taxon>
    </lineage>
</organism>